<keyword evidence="6" id="KW-0645">Protease</keyword>
<reference evidence="13" key="1">
    <citation type="submission" date="2017-04" db="EMBL/GenBank/DDBJ databases">
        <title>Finegoldia magna isolated from orthopedic joint implant-associated infections.</title>
        <authorList>
            <person name="Bjorklund S."/>
            <person name="Bruggemann H."/>
            <person name="Jensen A."/>
            <person name="Hellmark B."/>
            <person name="Soderquist B."/>
        </authorList>
    </citation>
    <scope>NUCLEOTIDE SEQUENCE [LARGE SCALE GENOMIC DNA]</scope>
    <source>
        <strain evidence="13">CCUG 54800</strain>
    </source>
</reference>
<keyword evidence="3" id="KW-1003">Cell membrane</keyword>
<keyword evidence="2" id="KW-0813">Transport</keyword>
<dbReference type="InterPro" id="IPR003593">
    <property type="entry name" value="AAA+_ATPase"/>
</dbReference>
<dbReference type="PROSITE" id="PS50893">
    <property type="entry name" value="ABC_TRANSPORTER_2"/>
    <property type="match status" value="1"/>
</dbReference>
<dbReference type="PANTHER" id="PTHR43394:SF1">
    <property type="entry name" value="ATP-BINDING CASSETTE SUB-FAMILY B MEMBER 10, MITOCHONDRIAL"/>
    <property type="match status" value="1"/>
</dbReference>
<feature type="domain" description="ABC transporter" evidence="11">
    <location>
        <begin position="367"/>
        <end position="605"/>
    </location>
</feature>
<dbReference type="InterPro" id="IPR036640">
    <property type="entry name" value="ABC1_TM_sf"/>
</dbReference>
<evidence type="ECO:0000259" key="11">
    <source>
        <dbReference type="PROSITE" id="PS50893"/>
    </source>
</evidence>
<keyword evidence="5" id="KW-0547">Nucleotide-binding</keyword>
<dbReference type="InterPro" id="IPR027417">
    <property type="entry name" value="P-loop_NTPase"/>
</dbReference>
<dbReference type="Proteomes" id="UP000215413">
    <property type="component" value="Unassembled WGS sequence"/>
</dbReference>
<evidence type="ECO:0000256" key="1">
    <source>
        <dbReference type="ARBA" id="ARBA00004651"/>
    </source>
</evidence>
<evidence type="ECO:0000256" key="10">
    <source>
        <dbReference type="SAM" id="Phobius"/>
    </source>
</evidence>
<dbReference type="SUPFAM" id="SSF90123">
    <property type="entry name" value="ABC transporter transmembrane region"/>
    <property type="match status" value="1"/>
</dbReference>
<dbReference type="RefSeq" id="WP_094206365.1">
    <property type="nucleotide sequence ID" value="NZ_NDYC01000043.1"/>
</dbReference>
<evidence type="ECO:0000256" key="6">
    <source>
        <dbReference type="ARBA" id="ARBA00022807"/>
    </source>
</evidence>
<dbReference type="Gene3D" id="3.40.50.300">
    <property type="entry name" value="P-loop containing nucleotide triphosphate hydrolases"/>
    <property type="match status" value="1"/>
</dbReference>
<organism evidence="12 13">
    <name type="scientific">Finegoldia magna</name>
    <name type="common">Peptostreptococcus magnus</name>
    <dbReference type="NCBI Taxonomy" id="1260"/>
    <lineage>
        <taxon>Bacteria</taxon>
        <taxon>Bacillati</taxon>
        <taxon>Bacillota</taxon>
        <taxon>Tissierellia</taxon>
        <taxon>Tissierellales</taxon>
        <taxon>Peptoniphilaceae</taxon>
        <taxon>Finegoldia</taxon>
    </lineage>
</organism>
<dbReference type="InterPro" id="IPR039421">
    <property type="entry name" value="Type_1_exporter"/>
</dbReference>
<keyword evidence="6" id="KW-0788">Thiol protease</keyword>
<dbReference type="Pfam" id="PF00005">
    <property type="entry name" value="ABC_tran"/>
    <property type="match status" value="1"/>
</dbReference>
<feature type="transmembrane region" description="Helical" evidence="10">
    <location>
        <begin position="286"/>
        <end position="310"/>
    </location>
</feature>
<comment type="caution">
    <text evidence="12">The sequence shown here is derived from an EMBL/GenBank/DDBJ whole genome shotgun (WGS) entry which is preliminary data.</text>
</comment>
<keyword evidence="7" id="KW-0067">ATP-binding</keyword>
<name>A0A233V2D5_FINMA</name>
<keyword evidence="4 10" id="KW-0812">Transmembrane</keyword>
<feature type="transmembrane region" description="Helical" evidence="10">
    <location>
        <begin position="63"/>
        <end position="82"/>
    </location>
</feature>
<protein>
    <submittedName>
        <fullName evidence="12">Multidrug ABC transporter</fullName>
    </submittedName>
</protein>
<dbReference type="GO" id="GO:0016887">
    <property type="term" value="F:ATP hydrolysis activity"/>
    <property type="evidence" value="ECO:0007669"/>
    <property type="project" value="InterPro"/>
</dbReference>
<evidence type="ECO:0000256" key="7">
    <source>
        <dbReference type="ARBA" id="ARBA00022840"/>
    </source>
</evidence>
<dbReference type="EMBL" id="NDYC01000043">
    <property type="protein sequence ID" value="OXZ26565.1"/>
    <property type="molecule type" value="Genomic_DNA"/>
</dbReference>
<evidence type="ECO:0000256" key="5">
    <source>
        <dbReference type="ARBA" id="ARBA00022741"/>
    </source>
</evidence>
<dbReference type="GO" id="GO:0015421">
    <property type="term" value="F:ABC-type oligopeptide transporter activity"/>
    <property type="evidence" value="ECO:0007669"/>
    <property type="project" value="TreeGrafter"/>
</dbReference>
<evidence type="ECO:0000313" key="12">
    <source>
        <dbReference type="EMBL" id="OXZ26565.1"/>
    </source>
</evidence>
<comment type="subcellular location">
    <subcellularLocation>
        <location evidence="1">Cell membrane</location>
        <topology evidence="1">Multi-pass membrane protein</topology>
    </subcellularLocation>
</comment>
<proteinExistence type="predicted"/>
<dbReference type="Gene3D" id="1.20.1560.10">
    <property type="entry name" value="ABC transporter type 1, transmembrane domain"/>
    <property type="match status" value="1"/>
</dbReference>
<dbReference type="SUPFAM" id="SSF52540">
    <property type="entry name" value="P-loop containing nucleoside triphosphate hydrolases"/>
    <property type="match status" value="1"/>
</dbReference>
<feature type="transmembrane region" description="Helical" evidence="10">
    <location>
        <begin position="23"/>
        <end position="43"/>
    </location>
</feature>
<feature type="transmembrane region" description="Helical" evidence="10">
    <location>
        <begin position="144"/>
        <end position="163"/>
    </location>
</feature>
<dbReference type="GO" id="GO:0005524">
    <property type="term" value="F:ATP binding"/>
    <property type="evidence" value="ECO:0007669"/>
    <property type="project" value="UniProtKB-KW"/>
</dbReference>
<evidence type="ECO:0000256" key="9">
    <source>
        <dbReference type="ARBA" id="ARBA00023136"/>
    </source>
</evidence>
<evidence type="ECO:0000256" key="4">
    <source>
        <dbReference type="ARBA" id="ARBA00022692"/>
    </source>
</evidence>
<dbReference type="FunFam" id="3.40.50.300:FF:000299">
    <property type="entry name" value="ABC transporter ATP-binding protein/permease"/>
    <property type="match status" value="1"/>
</dbReference>
<dbReference type="SMART" id="SM00382">
    <property type="entry name" value="AAA"/>
    <property type="match status" value="1"/>
</dbReference>
<keyword evidence="9 10" id="KW-0472">Membrane</keyword>
<dbReference type="GO" id="GO:0008234">
    <property type="term" value="F:cysteine-type peptidase activity"/>
    <property type="evidence" value="ECO:0007669"/>
    <property type="project" value="UniProtKB-KW"/>
</dbReference>
<accession>A0A233V2D5</accession>
<evidence type="ECO:0000256" key="2">
    <source>
        <dbReference type="ARBA" id="ARBA00022448"/>
    </source>
</evidence>
<dbReference type="InterPro" id="IPR003439">
    <property type="entry name" value="ABC_transporter-like_ATP-bd"/>
</dbReference>
<evidence type="ECO:0000256" key="8">
    <source>
        <dbReference type="ARBA" id="ARBA00022989"/>
    </source>
</evidence>
<evidence type="ECO:0000256" key="3">
    <source>
        <dbReference type="ARBA" id="ARBA00022475"/>
    </source>
</evidence>
<gene>
    <name evidence="12" type="ORF">B9N49_08670</name>
</gene>
<keyword evidence="8 10" id="KW-1133">Transmembrane helix</keyword>
<evidence type="ECO:0000313" key="13">
    <source>
        <dbReference type="Proteomes" id="UP000215413"/>
    </source>
</evidence>
<keyword evidence="6" id="KW-0378">Hydrolase</keyword>
<dbReference type="AlphaFoldDB" id="A0A233V2D5"/>
<feature type="transmembrane region" description="Helical" evidence="10">
    <location>
        <begin position="175"/>
        <end position="195"/>
    </location>
</feature>
<dbReference type="GO" id="GO:0005886">
    <property type="term" value="C:plasma membrane"/>
    <property type="evidence" value="ECO:0007669"/>
    <property type="project" value="UniProtKB-SubCell"/>
</dbReference>
<sequence length="611" mass="70728">MQKNLKLFKDTWSVLWKNYKKLIINYTLNCLFSAVFPLISIYASARMIDGIVNNMPVRFVGKWAVIALLSVFFIQIILALTNKIQNTYNDKKYEIFFHILSEKYNELDYKQSQDTEIIGEKSNIEQNINFGEFGIIRVLYAYDMILESLLAMIGSLVLSYQFLVTKWNAPEKFSLLNSAWINVLLIVVVVFLSWISQKINGKQFEIWHKINEEGKFGNRVFSFYFFRMRDQYRMLDTRMYRQYNIASNMLNECGIFNPGGVFDRIMSTEGVTYKILSEFFSKLQVLLIYLVVVSKSLLGAISIGMLSQYLGSLINFTSNLSKFLEGVALYKGNTPYAELTMDYLHKKSEFYNGSLTTEKRSDKKYEVEFKNVSFKYPGTDNWVLKNINLKFDLGKKLAIVGQNGCGKTTFVKLLIRFYDVTEGEILLNGINIKKYRYDEYLKIFSVVFQDFNLFAYPLAQNIASGMDYDEEKVVQSLKDVGMYDDVRKWDKGIQTYLYKDIDENGISVSKGQEQKIAIARALYQDSPFLILDEPTASLDPISEAEIYEKLGEIIKDRTAIFISHRLSSCKFSDKIIVFDKGKIAETGDHDSLISKNGMYKKLWDAQAEFYV</sequence>
<dbReference type="PANTHER" id="PTHR43394">
    <property type="entry name" value="ATP-DEPENDENT PERMEASE MDL1, MITOCHONDRIAL"/>
    <property type="match status" value="1"/>
</dbReference>